<dbReference type="OrthoDB" id="6730379at2759"/>
<keyword evidence="5" id="KW-1185">Reference proteome</keyword>
<reference evidence="5" key="1">
    <citation type="journal article" date="2023" name="Proc. Natl. Acad. Sci. U.S.A.">
        <title>Genomic and structural basis for evolution of tropane alkaloid biosynthesis.</title>
        <authorList>
            <person name="Wanga Y.-J."/>
            <person name="Taina T."/>
            <person name="Yua J.-Y."/>
            <person name="Lia J."/>
            <person name="Xua B."/>
            <person name="Chenc J."/>
            <person name="D'Auriad J.C."/>
            <person name="Huanga J.-P."/>
            <person name="Huanga S.-X."/>
        </authorList>
    </citation>
    <scope>NUCLEOTIDE SEQUENCE [LARGE SCALE GENOMIC DNA]</scope>
    <source>
        <strain evidence="5">cv. KIB-2019</strain>
    </source>
</reference>
<evidence type="ECO:0000259" key="3">
    <source>
        <dbReference type="PROSITE" id="PS50102"/>
    </source>
</evidence>
<dbReference type="SMART" id="SM00360">
    <property type="entry name" value="RRM"/>
    <property type="match status" value="1"/>
</dbReference>
<dbReference type="Gene3D" id="3.30.70.330">
    <property type="match status" value="1"/>
</dbReference>
<dbReference type="SUPFAM" id="SSF54928">
    <property type="entry name" value="RNA-binding domain, RBD"/>
    <property type="match status" value="2"/>
</dbReference>
<accession>A0A9Q1R7C0</accession>
<dbReference type="InterPro" id="IPR050886">
    <property type="entry name" value="RNA-binding_reg"/>
</dbReference>
<dbReference type="EMBL" id="JAJAGQ010000014">
    <property type="protein sequence ID" value="KAJ8543021.1"/>
    <property type="molecule type" value="Genomic_DNA"/>
</dbReference>
<dbReference type="PANTHER" id="PTHR48024:SF38">
    <property type="entry name" value="UBP1-ASSOCIATED PROTEIN 2C-LIKE"/>
    <property type="match status" value="1"/>
</dbReference>
<dbReference type="PANTHER" id="PTHR48024">
    <property type="entry name" value="GEO13361P1-RELATED"/>
    <property type="match status" value="1"/>
</dbReference>
<sequence>MFLLKCLHYLNAIELWLNVHLNKKNEQEMSLQKINQPLSHDQLNKIAKGISVLLPGVLENVLSETKTTSHEGFIHRKLLVGSLGIHTNSETLHRIFSAYGEIQEAFVVKDKSGVSKEYGFVIFKNGPFGFDKETRKSRGYAIFVYKTLEGAKTAIYEPKCVDGHYLTCEMTIPRAKKKPCVGPNLNCNYGTSFYDRYENERSKFDGCGSRSEVSQVGVQYAPCQGNGKMYAQKCDCGLVSNGNIHVGLSSPVTGLNHMGSGLCSNMGHADFSFWSSDFPSSKTLLRIHQKMTGSLFLAVDS</sequence>
<keyword evidence="1 2" id="KW-0694">RNA-binding</keyword>
<protein>
    <recommendedName>
        <fullName evidence="3">RRM domain-containing protein</fullName>
    </recommendedName>
</protein>
<dbReference type="GO" id="GO:0003723">
    <property type="term" value="F:RNA binding"/>
    <property type="evidence" value="ECO:0007669"/>
    <property type="project" value="UniProtKB-UniRule"/>
</dbReference>
<dbReference type="InterPro" id="IPR035979">
    <property type="entry name" value="RBD_domain_sf"/>
</dbReference>
<evidence type="ECO:0000313" key="4">
    <source>
        <dbReference type="EMBL" id="KAJ8543021.1"/>
    </source>
</evidence>
<name>A0A9Q1R7C0_9SOLA</name>
<evidence type="ECO:0000313" key="5">
    <source>
        <dbReference type="Proteomes" id="UP001152561"/>
    </source>
</evidence>
<comment type="caution">
    <text evidence="4">The sequence shown here is derived from an EMBL/GenBank/DDBJ whole genome shotgun (WGS) entry which is preliminary data.</text>
</comment>
<dbReference type="Pfam" id="PF00076">
    <property type="entry name" value="RRM_1"/>
    <property type="match status" value="1"/>
</dbReference>
<feature type="domain" description="RRM" evidence="3">
    <location>
        <begin position="76"/>
        <end position="177"/>
    </location>
</feature>
<dbReference type="InterPro" id="IPR000504">
    <property type="entry name" value="RRM_dom"/>
</dbReference>
<dbReference type="AlphaFoldDB" id="A0A9Q1R7C0"/>
<dbReference type="PROSITE" id="PS50102">
    <property type="entry name" value="RRM"/>
    <property type="match status" value="1"/>
</dbReference>
<organism evidence="4 5">
    <name type="scientific">Anisodus acutangulus</name>
    <dbReference type="NCBI Taxonomy" id="402998"/>
    <lineage>
        <taxon>Eukaryota</taxon>
        <taxon>Viridiplantae</taxon>
        <taxon>Streptophyta</taxon>
        <taxon>Embryophyta</taxon>
        <taxon>Tracheophyta</taxon>
        <taxon>Spermatophyta</taxon>
        <taxon>Magnoliopsida</taxon>
        <taxon>eudicotyledons</taxon>
        <taxon>Gunneridae</taxon>
        <taxon>Pentapetalae</taxon>
        <taxon>asterids</taxon>
        <taxon>lamiids</taxon>
        <taxon>Solanales</taxon>
        <taxon>Solanaceae</taxon>
        <taxon>Solanoideae</taxon>
        <taxon>Hyoscyameae</taxon>
        <taxon>Anisodus</taxon>
    </lineage>
</organism>
<gene>
    <name evidence="4" type="ORF">K7X08_005544</name>
</gene>
<dbReference type="Proteomes" id="UP001152561">
    <property type="component" value="Unassembled WGS sequence"/>
</dbReference>
<evidence type="ECO:0000256" key="2">
    <source>
        <dbReference type="PROSITE-ProRule" id="PRU00176"/>
    </source>
</evidence>
<dbReference type="InterPro" id="IPR012677">
    <property type="entry name" value="Nucleotide-bd_a/b_plait_sf"/>
</dbReference>
<dbReference type="GO" id="GO:0005634">
    <property type="term" value="C:nucleus"/>
    <property type="evidence" value="ECO:0007669"/>
    <property type="project" value="TreeGrafter"/>
</dbReference>
<proteinExistence type="predicted"/>
<evidence type="ECO:0000256" key="1">
    <source>
        <dbReference type="ARBA" id="ARBA00022884"/>
    </source>
</evidence>